<dbReference type="InterPro" id="IPR054182">
    <property type="entry name" value="DUF6889"/>
</dbReference>
<sequence>METLPDGRYYLMRPVRSGMCKFESLKNGVIDLADIALMNDALDVDAENEALIARWKDEQH</sequence>
<dbReference type="EMBL" id="CBTB010000091">
    <property type="protein sequence ID" value="CDH31963.1"/>
    <property type="molecule type" value="Genomic_DNA"/>
</dbReference>
<evidence type="ECO:0000313" key="1">
    <source>
        <dbReference type="EMBL" id="CDH31963.1"/>
    </source>
</evidence>
<dbReference type="AlphaFoldDB" id="A0A077QFQ7"/>
<dbReference type="HOGENOM" id="CLU_207623_0_0_6"/>
<dbReference type="RefSeq" id="WP_155362177.1">
    <property type="nucleotide sequence ID" value="NZ_CAWLWA010000130.1"/>
</dbReference>
<dbReference type="Pfam" id="PF21829">
    <property type="entry name" value="DUF6889"/>
    <property type="match status" value="1"/>
</dbReference>
<organism evidence="1">
    <name type="scientific">Xenorhabdus bovienii str. Intermedium</name>
    <dbReference type="NCBI Taxonomy" id="1379677"/>
    <lineage>
        <taxon>Bacteria</taxon>
        <taxon>Pseudomonadati</taxon>
        <taxon>Pseudomonadota</taxon>
        <taxon>Gammaproteobacteria</taxon>
        <taxon>Enterobacterales</taxon>
        <taxon>Morganellaceae</taxon>
        <taxon>Xenorhabdus</taxon>
    </lineage>
</organism>
<protein>
    <recommendedName>
        <fullName evidence="2">NTP pyrophosphohydrolase</fullName>
    </recommendedName>
</protein>
<reference evidence="1" key="1">
    <citation type="submission" date="2013-07" db="EMBL/GenBank/DDBJ databases">
        <title>Sub-species coevolution in mutualistic symbiosis.</title>
        <authorList>
            <person name="Murfin K."/>
            <person name="Klassen J."/>
            <person name="Lee M."/>
            <person name="Forst S."/>
            <person name="Stock P."/>
            <person name="Goodrich-Blair H."/>
        </authorList>
    </citation>
    <scope>NUCLEOTIDE SEQUENCE [LARGE SCALE GENOMIC DNA]</scope>
    <source>
        <strain evidence="1">Intermedium</strain>
    </source>
</reference>
<dbReference type="Proteomes" id="UP000028480">
    <property type="component" value="Unassembled WGS sequence"/>
</dbReference>
<evidence type="ECO:0008006" key="2">
    <source>
        <dbReference type="Google" id="ProtNLM"/>
    </source>
</evidence>
<accession>A0A077QFQ7</accession>
<name>A0A077QFQ7_XENBV</name>
<gene>
    <name evidence="1" type="ORF">XBI1_1800001</name>
</gene>
<comment type="caution">
    <text evidence="1">The sequence shown here is derived from an EMBL/GenBank/DDBJ whole genome shotgun (WGS) entry which is preliminary data.</text>
</comment>
<proteinExistence type="predicted"/>